<feature type="domain" description="D-isomer specific 2-hydroxyacid dehydrogenase NAD-binding" evidence="4">
    <location>
        <begin position="141"/>
        <end position="293"/>
    </location>
</feature>
<dbReference type="CDD" id="cd12167">
    <property type="entry name" value="2-Hacid_dh_8"/>
    <property type="match status" value="1"/>
</dbReference>
<evidence type="ECO:0000313" key="5">
    <source>
        <dbReference type="EMBL" id="CAA9273140.1"/>
    </source>
</evidence>
<gene>
    <name evidence="5" type="ORF">AVDCRST_MAG63-3110</name>
</gene>
<dbReference type="InterPro" id="IPR006140">
    <property type="entry name" value="D-isomer_DH_NAD-bd"/>
</dbReference>
<keyword evidence="2 5" id="KW-0560">Oxidoreductase</keyword>
<accession>A0A6J4J9Z8</accession>
<sequence>MKKAAFFCDGGQDDVNLRRVFDASRRARLEAQVDLYPGVVTARDFEEHAPRLGDLEVIFATWGMPVLSPAQFDRLPALRAVFYAAGSVRHFAPPLLERGVLVVSAWAANAVPVAEFTLAQILLANKGYFRNVPEYHGAGHPRSAFRGRGNFGATVALLGAGQIGRALIELLRPFRLRVLVFDPFLSREDAESLGVEKVGLDDAFARGDVVSNHLANVPATVGLLHGAHFAAMPANATFINTGRGATVVEADLARVLLARPDLTALLDVTDPEPPAPDSPLWSLPNVHLSSHIAGSLGDEVARMADYVLDEFEAWEAGRPLRYAVTPERLEHMA</sequence>
<organism evidence="5">
    <name type="scientific">uncultured Armatimonadetes bacterium</name>
    <dbReference type="NCBI Taxonomy" id="157466"/>
    <lineage>
        <taxon>Bacteria</taxon>
        <taxon>Bacillati</taxon>
        <taxon>Armatimonadota</taxon>
        <taxon>environmental samples</taxon>
    </lineage>
</organism>
<dbReference type="AlphaFoldDB" id="A0A6J4J9Z8"/>
<dbReference type="SUPFAM" id="SSF51735">
    <property type="entry name" value="NAD(P)-binding Rossmann-fold domains"/>
    <property type="match status" value="1"/>
</dbReference>
<dbReference type="GO" id="GO:0051287">
    <property type="term" value="F:NAD binding"/>
    <property type="evidence" value="ECO:0007669"/>
    <property type="project" value="InterPro"/>
</dbReference>
<evidence type="ECO:0000256" key="2">
    <source>
        <dbReference type="ARBA" id="ARBA00023002"/>
    </source>
</evidence>
<proteinExistence type="inferred from homology"/>
<name>A0A6J4J9Z8_9BACT</name>
<dbReference type="PANTHER" id="PTHR42789">
    <property type="entry name" value="D-ISOMER SPECIFIC 2-HYDROXYACID DEHYDROGENASE FAMILY PROTEIN (AFU_ORTHOLOGUE AFUA_6G10090)"/>
    <property type="match status" value="1"/>
</dbReference>
<dbReference type="EC" id="1.1.1.95" evidence="5"/>
<reference evidence="5" key="1">
    <citation type="submission" date="2020-02" db="EMBL/GenBank/DDBJ databases">
        <authorList>
            <person name="Meier V. D."/>
        </authorList>
    </citation>
    <scope>NUCLEOTIDE SEQUENCE</scope>
    <source>
        <strain evidence="5">AVDCRST_MAG63</strain>
    </source>
</reference>
<dbReference type="SUPFAM" id="SSF52283">
    <property type="entry name" value="Formate/glycerate dehydrogenase catalytic domain-like"/>
    <property type="match status" value="1"/>
</dbReference>
<dbReference type="InterPro" id="IPR050857">
    <property type="entry name" value="D-2-hydroxyacid_DH"/>
</dbReference>
<dbReference type="InterPro" id="IPR036291">
    <property type="entry name" value="NAD(P)-bd_dom_sf"/>
</dbReference>
<protein>
    <submittedName>
        <fullName evidence="5">D-3-phosphoglycerate dehydrogenase</fullName>
        <ecNumber evidence="5">1.1.1.95</ecNumber>
    </submittedName>
</protein>
<dbReference type="EMBL" id="CADCTO010000403">
    <property type="protein sequence ID" value="CAA9273140.1"/>
    <property type="molecule type" value="Genomic_DNA"/>
</dbReference>
<evidence type="ECO:0000256" key="1">
    <source>
        <dbReference type="ARBA" id="ARBA00005854"/>
    </source>
</evidence>
<comment type="similarity">
    <text evidence="1">Belongs to the D-isomer specific 2-hydroxyacid dehydrogenase family.</text>
</comment>
<dbReference type="GO" id="GO:0004617">
    <property type="term" value="F:phosphoglycerate dehydrogenase activity"/>
    <property type="evidence" value="ECO:0007669"/>
    <property type="project" value="UniProtKB-EC"/>
</dbReference>
<dbReference type="Pfam" id="PF02826">
    <property type="entry name" value="2-Hacid_dh_C"/>
    <property type="match status" value="1"/>
</dbReference>
<evidence type="ECO:0000259" key="4">
    <source>
        <dbReference type="Pfam" id="PF02826"/>
    </source>
</evidence>
<dbReference type="PANTHER" id="PTHR42789:SF1">
    <property type="entry name" value="D-ISOMER SPECIFIC 2-HYDROXYACID DEHYDROGENASE FAMILY PROTEIN (AFU_ORTHOLOGUE AFUA_6G10090)"/>
    <property type="match status" value="1"/>
</dbReference>
<dbReference type="Gene3D" id="3.40.50.720">
    <property type="entry name" value="NAD(P)-binding Rossmann-like Domain"/>
    <property type="match status" value="2"/>
</dbReference>
<keyword evidence="3" id="KW-0520">NAD</keyword>
<evidence type="ECO:0000256" key="3">
    <source>
        <dbReference type="ARBA" id="ARBA00023027"/>
    </source>
</evidence>